<name>A0AAU7YN22_9RICK</name>
<organism evidence="1">
    <name type="scientific">Wolbachia endosymbiont of Oeneis ivallda</name>
    <dbReference type="NCBI Taxonomy" id="3171168"/>
    <lineage>
        <taxon>Bacteria</taxon>
        <taxon>Pseudomonadati</taxon>
        <taxon>Pseudomonadota</taxon>
        <taxon>Alphaproteobacteria</taxon>
        <taxon>Rickettsiales</taxon>
        <taxon>Anaplasmataceae</taxon>
        <taxon>Wolbachieae</taxon>
        <taxon>Wolbachia</taxon>
    </lineage>
</organism>
<dbReference type="AlphaFoldDB" id="A0AAU7YN22"/>
<reference evidence="1" key="1">
    <citation type="submission" date="2024-06" db="EMBL/GenBank/DDBJ databases">
        <title>Genome assembly of the Oeneis chryxus ivallda.</title>
        <authorList>
            <person name="MacDonald Z."/>
            <person name="Shaffer H.B."/>
            <person name="Gillespie T."/>
            <person name="Marimuthu M.P.A."/>
            <person name="Nguyen O."/>
            <person name="Fairbairn C.W."/>
            <person name="Seligmann W.E."/>
            <person name="Escalona M."/>
            <person name="Miller C."/>
            <person name="Toffelmier E."/>
        </authorList>
    </citation>
    <scope>NUCLEOTIDE SEQUENCE</scope>
    <source>
        <strain evidence="1">CCGP_102_HBS-TG_Oc004</strain>
    </source>
</reference>
<dbReference type="EMBL" id="CP158587">
    <property type="protein sequence ID" value="XCA34815.1"/>
    <property type="molecule type" value="Genomic_DNA"/>
</dbReference>
<gene>
    <name evidence="1" type="ORF">ABS861_05555</name>
</gene>
<evidence type="ECO:0000313" key="1">
    <source>
        <dbReference type="EMBL" id="XCA34815.1"/>
    </source>
</evidence>
<proteinExistence type="predicted"/>
<protein>
    <submittedName>
        <fullName evidence="1">Uncharacterized protein</fullName>
    </submittedName>
</protein>
<accession>A0AAU7YN22</accession>
<sequence>MVSVSIIADKFAGNLFEYVIPDHYVIEPQVTPIEVELQSPNLAK</sequence>